<dbReference type="CDD" id="cd00093">
    <property type="entry name" value="HTH_XRE"/>
    <property type="match status" value="1"/>
</dbReference>
<gene>
    <name evidence="2" type="ORF">ABFV83_09160</name>
</gene>
<dbReference type="AlphaFoldDB" id="A0AAU7PUR1"/>
<dbReference type="GO" id="GO:0003677">
    <property type="term" value="F:DNA binding"/>
    <property type="evidence" value="ECO:0007669"/>
    <property type="project" value="InterPro"/>
</dbReference>
<dbReference type="InterPro" id="IPR010982">
    <property type="entry name" value="Lambda_DNA-bd_dom_sf"/>
</dbReference>
<feature type="domain" description="HTH cro/C1-type" evidence="1">
    <location>
        <begin position="9"/>
        <end position="50"/>
    </location>
</feature>
<evidence type="ECO:0000259" key="1">
    <source>
        <dbReference type="PROSITE" id="PS50943"/>
    </source>
</evidence>
<reference evidence="2" key="1">
    <citation type="submission" date="2024-06" db="EMBL/GenBank/DDBJ databases">
        <title>Lacrimispora cavernae sp. nov., a novel anaerobe isolated from bat guano pile inside a cave.</title>
        <authorList>
            <person name="Miller S.L."/>
            <person name="Lu N."/>
            <person name="King J."/>
            <person name="Sankaranarayanan K."/>
            <person name="Lawson P.A."/>
        </authorList>
    </citation>
    <scope>NUCLEOTIDE SEQUENCE</scope>
    <source>
        <strain evidence="2">BS-2</strain>
    </source>
</reference>
<dbReference type="Gene3D" id="1.10.260.40">
    <property type="entry name" value="lambda repressor-like DNA-binding domains"/>
    <property type="match status" value="1"/>
</dbReference>
<sequence>MSSPLELNQVAKSTGISQTRFSYWKSGRSKPKADKLKILADHFGVTIDFFLE</sequence>
<accession>A0AAU7PUR1</accession>
<protein>
    <submittedName>
        <fullName evidence="2">Helix-turn-helix transcriptional regulator</fullName>
    </submittedName>
</protein>
<dbReference type="InterPro" id="IPR001387">
    <property type="entry name" value="Cro/C1-type_HTH"/>
</dbReference>
<dbReference type="EMBL" id="CP157940">
    <property type="protein sequence ID" value="XBS55934.1"/>
    <property type="molecule type" value="Genomic_DNA"/>
</dbReference>
<dbReference type="Pfam" id="PF01381">
    <property type="entry name" value="HTH_3"/>
    <property type="match status" value="1"/>
</dbReference>
<organism evidence="2">
    <name type="scientific">Lacrimispora sp. BS-2</name>
    <dbReference type="NCBI Taxonomy" id="3151850"/>
    <lineage>
        <taxon>Bacteria</taxon>
        <taxon>Bacillati</taxon>
        <taxon>Bacillota</taxon>
        <taxon>Clostridia</taxon>
        <taxon>Lachnospirales</taxon>
        <taxon>Lachnospiraceae</taxon>
        <taxon>Lacrimispora</taxon>
    </lineage>
</organism>
<proteinExistence type="predicted"/>
<dbReference type="RefSeq" id="WP_349948574.1">
    <property type="nucleotide sequence ID" value="NZ_CP157940.1"/>
</dbReference>
<evidence type="ECO:0000313" key="2">
    <source>
        <dbReference type="EMBL" id="XBS55934.1"/>
    </source>
</evidence>
<dbReference type="SUPFAM" id="SSF47413">
    <property type="entry name" value="lambda repressor-like DNA-binding domains"/>
    <property type="match status" value="1"/>
</dbReference>
<name>A0AAU7PUR1_9FIRM</name>
<dbReference type="PROSITE" id="PS50943">
    <property type="entry name" value="HTH_CROC1"/>
    <property type="match status" value="1"/>
</dbReference>